<dbReference type="InterPro" id="IPR003004">
    <property type="entry name" value="GspF/PilC"/>
</dbReference>
<keyword evidence="6 8" id="KW-1133">Transmembrane helix</keyword>
<organism evidence="10 11">
    <name type="scientific">Candidatus Paraluminiphilus aquimaris</name>
    <dbReference type="NCBI Taxonomy" id="2518994"/>
    <lineage>
        <taxon>Bacteria</taxon>
        <taxon>Pseudomonadati</taxon>
        <taxon>Pseudomonadota</taxon>
        <taxon>Gammaproteobacteria</taxon>
        <taxon>Cellvibrionales</taxon>
        <taxon>Halieaceae</taxon>
        <taxon>Candidatus Paraluminiphilus</taxon>
    </lineage>
</organism>
<dbReference type="Proteomes" id="UP001317963">
    <property type="component" value="Chromosome"/>
</dbReference>
<reference evidence="10 11" key="1">
    <citation type="submission" date="2019-02" db="EMBL/GenBank/DDBJ databases">
        <title>Halieaceae_genomes.</title>
        <authorList>
            <person name="Li S.-H."/>
        </authorList>
    </citation>
    <scope>NUCLEOTIDE SEQUENCE [LARGE SCALE GENOMIC DNA]</scope>
    <source>
        <strain evidence="10 11">JH123</strain>
    </source>
</reference>
<dbReference type="InterPro" id="IPR018076">
    <property type="entry name" value="T2SS_GspF_dom"/>
</dbReference>
<proteinExistence type="inferred from homology"/>
<sequence>MARSEITFIWSGVDRTGRTSNGEVNAPSVAIAKAQLRRQGINAKRLRKKTQPLLSMGKAIDTRDIAVFTRQLATMTRAGVPMVQAIDIVMDGTDKALMKDLIRQIRNDVSGGAPVATSFGKHRKHFDELYCSLVAAGENSGTLEVMLDRIAIYKEKTEALKATIKKALTYPIATVLVAIVVTGILLINVVPQFASTFESFGSELPAFTQFVVGVSNLLQAWWMSIGGAFALFIISFNRLRLGNRKFANAIDAGLLKAPIFGKIVHDAVIARYSRTLSTTFAAGVPLVEALDATATASGNALYERAIKQMRNDVTSGLSLLQATRATGIFPMFLLQMTSIGEESGTLDEMLGKVADQYEMQVDNAVESISSLIEPMIMSVLGIIIGGLMIAMYLPIFMLGSVI</sequence>
<dbReference type="EMBL" id="CP036501">
    <property type="protein sequence ID" value="UZP75407.1"/>
    <property type="molecule type" value="Genomic_DNA"/>
</dbReference>
<feature type="domain" description="Type II secretion system protein GspF" evidence="9">
    <location>
        <begin position="68"/>
        <end position="191"/>
    </location>
</feature>
<protein>
    <submittedName>
        <fullName evidence="10">Type II secretion system F family protein</fullName>
    </submittedName>
</protein>
<accession>A0ABY6Q7Z2</accession>
<feature type="transmembrane region" description="Helical" evidence="8">
    <location>
        <begin position="376"/>
        <end position="397"/>
    </location>
</feature>
<evidence type="ECO:0000313" key="10">
    <source>
        <dbReference type="EMBL" id="UZP75407.1"/>
    </source>
</evidence>
<dbReference type="PRINTS" id="PR00812">
    <property type="entry name" value="BCTERIALGSPF"/>
</dbReference>
<evidence type="ECO:0000256" key="4">
    <source>
        <dbReference type="ARBA" id="ARBA00022519"/>
    </source>
</evidence>
<evidence type="ECO:0000256" key="1">
    <source>
        <dbReference type="ARBA" id="ARBA00004429"/>
    </source>
</evidence>
<dbReference type="PANTHER" id="PTHR30012">
    <property type="entry name" value="GENERAL SECRETION PATHWAY PROTEIN"/>
    <property type="match status" value="1"/>
</dbReference>
<evidence type="ECO:0000256" key="3">
    <source>
        <dbReference type="ARBA" id="ARBA00022475"/>
    </source>
</evidence>
<dbReference type="RefSeq" id="WP_279241894.1">
    <property type="nucleotide sequence ID" value="NZ_CP036501.1"/>
</dbReference>
<dbReference type="Gene3D" id="1.20.81.30">
    <property type="entry name" value="Type II secretion system (T2SS), domain F"/>
    <property type="match status" value="2"/>
</dbReference>
<keyword evidence="4" id="KW-0997">Cell inner membrane</keyword>
<feature type="transmembrane region" description="Helical" evidence="8">
    <location>
        <begin position="210"/>
        <end position="236"/>
    </location>
</feature>
<evidence type="ECO:0000256" key="5">
    <source>
        <dbReference type="ARBA" id="ARBA00022692"/>
    </source>
</evidence>
<comment type="subcellular location">
    <subcellularLocation>
        <location evidence="1">Cell inner membrane</location>
        <topology evidence="1">Multi-pass membrane protein</topology>
    </subcellularLocation>
</comment>
<dbReference type="InterPro" id="IPR042094">
    <property type="entry name" value="T2SS_GspF_sf"/>
</dbReference>
<evidence type="ECO:0000256" key="6">
    <source>
        <dbReference type="ARBA" id="ARBA00022989"/>
    </source>
</evidence>
<evidence type="ECO:0000256" key="8">
    <source>
        <dbReference type="SAM" id="Phobius"/>
    </source>
</evidence>
<evidence type="ECO:0000256" key="7">
    <source>
        <dbReference type="ARBA" id="ARBA00023136"/>
    </source>
</evidence>
<keyword evidence="5 8" id="KW-0812">Transmembrane</keyword>
<evidence type="ECO:0000313" key="11">
    <source>
        <dbReference type="Proteomes" id="UP001317963"/>
    </source>
</evidence>
<name>A0ABY6Q7Z2_9GAMM</name>
<keyword evidence="3" id="KW-1003">Cell membrane</keyword>
<keyword evidence="7 8" id="KW-0472">Membrane</keyword>
<feature type="transmembrane region" description="Helical" evidence="8">
    <location>
        <begin position="168"/>
        <end position="190"/>
    </location>
</feature>
<keyword evidence="11" id="KW-1185">Reference proteome</keyword>
<gene>
    <name evidence="10" type="ORF">E0F26_11955</name>
</gene>
<dbReference type="PANTHER" id="PTHR30012:SF7">
    <property type="entry name" value="PROTEIN TRANSPORT PROTEIN HOFC HOMOLOG"/>
    <property type="match status" value="1"/>
</dbReference>
<evidence type="ECO:0000256" key="2">
    <source>
        <dbReference type="ARBA" id="ARBA00005745"/>
    </source>
</evidence>
<evidence type="ECO:0000259" key="9">
    <source>
        <dbReference type="Pfam" id="PF00482"/>
    </source>
</evidence>
<dbReference type="Pfam" id="PF00482">
    <property type="entry name" value="T2SSF"/>
    <property type="match status" value="2"/>
</dbReference>
<feature type="domain" description="Type II secretion system protein GspF" evidence="9">
    <location>
        <begin position="273"/>
        <end position="394"/>
    </location>
</feature>
<comment type="similarity">
    <text evidence="2">Belongs to the GSP F family.</text>
</comment>